<dbReference type="EMBL" id="KN727638">
    <property type="protein sequence ID" value="KIH65247.1"/>
    <property type="molecule type" value="Genomic_DNA"/>
</dbReference>
<protein>
    <submittedName>
        <fullName evidence="1">Uncharacterized protein</fullName>
    </submittedName>
</protein>
<evidence type="ECO:0000313" key="2">
    <source>
        <dbReference type="Proteomes" id="UP000054047"/>
    </source>
</evidence>
<name>A0A0C2DR87_9BILA</name>
<sequence length="170" mass="19712">MQARKARYDVSGLTETGRHRQLKANFDTGEELGTCDSRGVGGVGVLVITNLVKLEHRFIRTAYNPNRTFADERMWINTGLDNLRRLRSTIQLRRLLYVLGEVLQGRQHILQASPRQRKERRRLRATERRLSYETLKLIRQRGTARAAGNYQVTPELAKRGREAIKEDLKE</sequence>
<dbReference type="Proteomes" id="UP000054047">
    <property type="component" value="Unassembled WGS sequence"/>
</dbReference>
<organism evidence="1 2">
    <name type="scientific">Ancylostoma duodenale</name>
    <dbReference type="NCBI Taxonomy" id="51022"/>
    <lineage>
        <taxon>Eukaryota</taxon>
        <taxon>Metazoa</taxon>
        <taxon>Ecdysozoa</taxon>
        <taxon>Nematoda</taxon>
        <taxon>Chromadorea</taxon>
        <taxon>Rhabditida</taxon>
        <taxon>Rhabditina</taxon>
        <taxon>Rhabditomorpha</taxon>
        <taxon>Strongyloidea</taxon>
        <taxon>Ancylostomatidae</taxon>
        <taxon>Ancylostomatinae</taxon>
        <taxon>Ancylostoma</taxon>
    </lineage>
</organism>
<dbReference type="AlphaFoldDB" id="A0A0C2DR87"/>
<evidence type="ECO:0000313" key="1">
    <source>
        <dbReference type="EMBL" id="KIH65247.1"/>
    </source>
</evidence>
<reference evidence="1 2" key="1">
    <citation type="submission" date="2013-12" db="EMBL/GenBank/DDBJ databases">
        <title>Draft genome of the parsitic nematode Ancylostoma duodenale.</title>
        <authorList>
            <person name="Mitreva M."/>
        </authorList>
    </citation>
    <scope>NUCLEOTIDE SEQUENCE [LARGE SCALE GENOMIC DNA]</scope>
    <source>
        <strain evidence="1 2">Zhejiang</strain>
    </source>
</reference>
<proteinExistence type="predicted"/>
<keyword evidence="2" id="KW-1185">Reference proteome</keyword>
<accession>A0A0C2DR87</accession>
<gene>
    <name evidence="1" type="ORF">ANCDUO_04432</name>
</gene>